<dbReference type="VEuPathDB" id="FungiDB:RO3G_08207"/>
<keyword evidence="2" id="KW-1185">Reference proteome</keyword>
<name>I1C4X2_RHIO9</name>
<dbReference type="Proteomes" id="UP000009138">
    <property type="component" value="Unassembled WGS sequence"/>
</dbReference>
<organism evidence="1 2">
    <name type="scientific">Rhizopus delemar (strain RA 99-880 / ATCC MYA-4621 / FGSC 9543 / NRRL 43880)</name>
    <name type="common">Mucormycosis agent</name>
    <name type="synonym">Rhizopus arrhizus var. delemar</name>
    <dbReference type="NCBI Taxonomy" id="246409"/>
    <lineage>
        <taxon>Eukaryota</taxon>
        <taxon>Fungi</taxon>
        <taxon>Fungi incertae sedis</taxon>
        <taxon>Mucoromycota</taxon>
        <taxon>Mucoromycotina</taxon>
        <taxon>Mucoromycetes</taxon>
        <taxon>Mucorales</taxon>
        <taxon>Mucorineae</taxon>
        <taxon>Rhizopodaceae</taxon>
        <taxon>Rhizopus</taxon>
    </lineage>
</organism>
<gene>
    <name evidence="1" type="ORF">RO3G_08207</name>
</gene>
<evidence type="ECO:0000313" key="1">
    <source>
        <dbReference type="EMBL" id="EIE83502.1"/>
    </source>
</evidence>
<reference evidence="1 2" key="1">
    <citation type="journal article" date="2009" name="PLoS Genet.">
        <title>Genomic analysis of the basal lineage fungus Rhizopus oryzae reveals a whole-genome duplication.</title>
        <authorList>
            <person name="Ma L.-J."/>
            <person name="Ibrahim A.S."/>
            <person name="Skory C."/>
            <person name="Grabherr M.G."/>
            <person name="Burger G."/>
            <person name="Butler M."/>
            <person name="Elias M."/>
            <person name="Idnurm A."/>
            <person name="Lang B.F."/>
            <person name="Sone T."/>
            <person name="Abe A."/>
            <person name="Calvo S.E."/>
            <person name="Corrochano L.M."/>
            <person name="Engels R."/>
            <person name="Fu J."/>
            <person name="Hansberg W."/>
            <person name="Kim J.-M."/>
            <person name="Kodira C.D."/>
            <person name="Koehrsen M.J."/>
            <person name="Liu B."/>
            <person name="Miranda-Saavedra D."/>
            <person name="O'Leary S."/>
            <person name="Ortiz-Castellanos L."/>
            <person name="Poulter R."/>
            <person name="Rodriguez-Romero J."/>
            <person name="Ruiz-Herrera J."/>
            <person name="Shen Y.-Q."/>
            <person name="Zeng Q."/>
            <person name="Galagan J."/>
            <person name="Birren B.W."/>
            <person name="Cuomo C.A."/>
            <person name="Wickes B.L."/>
        </authorList>
    </citation>
    <scope>NUCLEOTIDE SEQUENCE [LARGE SCALE GENOMIC DNA]</scope>
    <source>
        <strain evidence="2">RA 99-880 / ATCC MYA-4621 / FGSC 9543 / NRRL 43880</strain>
    </source>
</reference>
<dbReference type="AlphaFoldDB" id="I1C4X2"/>
<dbReference type="GeneID" id="93615178"/>
<proteinExistence type="predicted"/>
<dbReference type="RefSeq" id="XP_067518898.1">
    <property type="nucleotide sequence ID" value="XM_067662797.1"/>
</dbReference>
<protein>
    <submittedName>
        <fullName evidence="1">Uncharacterized protein</fullName>
    </submittedName>
</protein>
<evidence type="ECO:0000313" key="2">
    <source>
        <dbReference type="Proteomes" id="UP000009138"/>
    </source>
</evidence>
<accession>I1C4X2</accession>
<sequence length="51" mass="5764">MDQKDSSLELLLYNGCYLNPVLSIGESKIFLCSDAHLLNDVFNHELYGQTT</sequence>
<dbReference type="InParanoid" id="I1C4X2"/>
<dbReference type="EMBL" id="CH476737">
    <property type="protein sequence ID" value="EIE83502.1"/>
    <property type="molecule type" value="Genomic_DNA"/>
</dbReference>